<sequence length="123" mass="13284">MLKISLLVVIAVVLFVSMRAFGRSSEQDPATAFAKIAQGATVIDVRTAEEFAAGHLPEAHNIPYEQIIAGVEKLNIGKDQPVVVYCRSGHRAGIAKTALEKSGYTQIYNAGGLQKLQAFKQKN</sequence>
<dbReference type="SUPFAM" id="SSF52821">
    <property type="entry name" value="Rhodanese/Cell cycle control phosphatase"/>
    <property type="match status" value="1"/>
</dbReference>
<dbReference type="PANTHER" id="PTHR45431">
    <property type="entry name" value="RHODANESE-LIKE DOMAIN-CONTAINING PROTEIN 15, CHLOROPLASTIC"/>
    <property type="match status" value="1"/>
</dbReference>
<dbReference type="PANTHER" id="PTHR45431:SF3">
    <property type="entry name" value="RHODANESE-LIKE DOMAIN-CONTAINING PROTEIN 15, CHLOROPLASTIC"/>
    <property type="match status" value="1"/>
</dbReference>
<feature type="domain" description="Rhodanese" evidence="1">
    <location>
        <begin position="36"/>
        <end position="121"/>
    </location>
</feature>
<name>A0ABX7YPW5_9GAMM</name>
<dbReference type="CDD" id="cd00158">
    <property type="entry name" value="RHOD"/>
    <property type="match status" value="1"/>
</dbReference>
<dbReference type="InterPro" id="IPR036873">
    <property type="entry name" value="Rhodanese-like_dom_sf"/>
</dbReference>
<evidence type="ECO:0000259" key="1">
    <source>
        <dbReference type="PROSITE" id="PS50206"/>
    </source>
</evidence>
<proteinExistence type="predicted"/>
<protein>
    <submittedName>
        <fullName evidence="2">Rhodanese-like domain-containing protein</fullName>
    </submittedName>
</protein>
<dbReference type="PROSITE" id="PS50206">
    <property type="entry name" value="RHODANESE_3"/>
    <property type="match status" value="1"/>
</dbReference>
<reference evidence="2 3" key="1">
    <citation type="submission" date="2021-04" db="EMBL/GenBank/DDBJ databases">
        <title>Novel species identification of genus Shewanella.</title>
        <authorList>
            <person name="Liu G."/>
        </authorList>
    </citation>
    <scope>NUCLEOTIDE SEQUENCE [LARGE SCALE GENOMIC DNA]</scope>
    <source>
        <strain evidence="2 3">FJAT-54481</strain>
    </source>
</reference>
<evidence type="ECO:0000313" key="2">
    <source>
        <dbReference type="EMBL" id="QUN04649.1"/>
    </source>
</evidence>
<dbReference type="Pfam" id="PF00581">
    <property type="entry name" value="Rhodanese"/>
    <property type="match status" value="1"/>
</dbReference>
<dbReference type="SMART" id="SM00450">
    <property type="entry name" value="RHOD"/>
    <property type="match status" value="1"/>
</dbReference>
<dbReference type="InterPro" id="IPR001763">
    <property type="entry name" value="Rhodanese-like_dom"/>
</dbReference>
<gene>
    <name evidence="2" type="ORF">KDN34_10300</name>
</gene>
<dbReference type="EMBL" id="CP073587">
    <property type="protein sequence ID" value="QUN04649.1"/>
    <property type="molecule type" value="Genomic_DNA"/>
</dbReference>
<dbReference type="RefSeq" id="WP_212593704.1">
    <property type="nucleotide sequence ID" value="NZ_CP073587.1"/>
</dbReference>
<dbReference type="Proteomes" id="UP000679575">
    <property type="component" value="Chromosome"/>
</dbReference>
<dbReference type="Gene3D" id="3.40.250.10">
    <property type="entry name" value="Rhodanese-like domain"/>
    <property type="match status" value="1"/>
</dbReference>
<organism evidence="2 3">
    <name type="scientific">Shewanella yunxiaonensis</name>
    <dbReference type="NCBI Taxonomy" id="2829809"/>
    <lineage>
        <taxon>Bacteria</taxon>
        <taxon>Pseudomonadati</taxon>
        <taxon>Pseudomonadota</taxon>
        <taxon>Gammaproteobacteria</taxon>
        <taxon>Alteromonadales</taxon>
        <taxon>Shewanellaceae</taxon>
        <taxon>Shewanella</taxon>
    </lineage>
</organism>
<dbReference type="InterPro" id="IPR052367">
    <property type="entry name" value="Thiosulfate_ST/Rhodanese-like"/>
</dbReference>
<accession>A0ABX7YPW5</accession>
<evidence type="ECO:0000313" key="3">
    <source>
        <dbReference type="Proteomes" id="UP000679575"/>
    </source>
</evidence>
<keyword evidence="3" id="KW-1185">Reference proteome</keyword>